<evidence type="ECO:0000313" key="2">
    <source>
        <dbReference type="Proteomes" id="UP000346198"/>
    </source>
</evidence>
<dbReference type="EMBL" id="CAAHFH010000002">
    <property type="protein sequence ID" value="VGO21001.1"/>
    <property type="molecule type" value="Genomic_DNA"/>
</dbReference>
<accession>A0A6C2UP05</accession>
<dbReference type="Proteomes" id="UP000346198">
    <property type="component" value="Unassembled WGS sequence"/>
</dbReference>
<reference evidence="1 2" key="1">
    <citation type="submission" date="2019-04" db="EMBL/GenBank/DDBJ databases">
        <authorList>
            <person name="Van Vliet M D."/>
        </authorList>
    </citation>
    <scope>NUCLEOTIDE SEQUENCE [LARGE SCALE GENOMIC DNA]</scope>
    <source>
        <strain evidence="1 2">F21</strain>
    </source>
</reference>
<dbReference type="SUPFAM" id="SSF52540">
    <property type="entry name" value="P-loop containing nucleoside triphosphate hydrolases"/>
    <property type="match status" value="1"/>
</dbReference>
<dbReference type="InterPro" id="IPR040632">
    <property type="entry name" value="Sulfotransfer_4"/>
</dbReference>
<dbReference type="PANTHER" id="PTHR36978:SF4">
    <property type="entry name" value="P-LOOP CONTAINING NUCLEOSIDE TRIPHOSPHATE HYDROLASE PROTEIN"/>
    <property type="match status" value="1"/>
</dbReference>
<sequence>MNTKVFCIGFHKTGTTSLGRALRILGYRVAGMFGVQNPDIAEQVMELAGPIVAEHDAFQDNPWPIIYKELDERYPGSKFVLTLRDPEAWLRSQVKHFGTRETCMRKWIYGAGCPEGNEEIYRARYKRHNEEVLDYFKDRTDDLLVMDLAEMDGWDKLCPFLGKNVPNKPFPHAGKSEKREGALAKLRKCFGRGK</sequence>
<evidence type="ECO:0000313" key="1">
    <source>
        <dbReference type="EMBL" id="VGO21001.1"/>
    </source>
</evidence>
<gene>
    <name evidence="1" type="ORF">SCARR_03070</name>
</gene>
<dbReference type="AlphaFoldDB" id="A0A6C2UP05"/>
<dbReference type="InterPro" id="IPR027417">
    <property type="entry name" value="P-loop_NTPase"/>
</dbReference>
<dbReference type="RefSeq" id="WP_168433339.1">
    <property type="nucleotide sequence ID" value="NZ_CAAHFH010000002.1"/>
</dbReference>
<organism evidence="1 2">
    <name type="scientific">Pontiella sulfatireligans</name>
    <dbReference type="NCBI Taxonomy" id="2750658"/>
    <lineage>
        <taxon>Bacteria</taxon>
        <taxon>Pseudomonadati</taxon>
        <taxon>Kiritimatiellota</taxon>
        <taxon>Kiritimatiellia</taxon>
        <taxon>Kiritimatiellales</taxon>
        <taxon>Pontiellaceae</taxon>
        <taxon>Pontiella</taxon>
    </lineage>
</organism>
<protein>
    <recommendedName>
        <fullName evidence="3">Sulfotransferase family protein</fullName>
    </recommendedName>
</protein>
<dbReference type="Gene3D" id="3.40.50.300">
    <property type="entry name" value="P-loop containing nucleotide triphosphate hydrolases"/>
    <property type="match status" value="1"/>
</dbReference>
<name>A0A6C2UP05_9BACT</name>
<keyword evidence="2" id="KW-1185">Reference proteome</keyword>
<dbReference type="PANTHER" id="PTHR36978">
    <property type="entry name" value="P-LOOP CONTAINING NUCLEOTIDE TRIPHOSPHATE HYDROLASE"/>
    <property type="match status" value="1"/>
</dbReference>
<dbReference type="Pfam" id="PF17784">
    <property type="entry name" value="Sulfotransfer_4"/>
    <property type="match status" value="1"/>
</dbReference>
<evidence type="ECO:0008006" key="3">
    <source>
        <dbReference type="Google" id="ProtNLM"/>
    </source>
</evidence>
<proteinExistence type="predicted"/>